<feature type="region of interest" description="Disordered" evidence="1">
    <location>
        <begin position="1699"/>
        <end position="1719"/>
    </location>
</feature>
<evidence type="ECO:0000313" key="3">
    <source>
        <dbReference type="EMBL" id="QGW29082.1"/>
    </source>
</evidence>
<dbReference type="EMBL" id="CP046566">
    <property type="protein sequence ID" value="QGW29082.1"/>
    <property type="molecule type" value="Genomic_DNA"/>
</dbReference>
<gene>
    <name evidence="3" type="ORF">GLV81_14085</name>
</gene>
<keyword evidence="4" id="KW-1185">Reference proteome</keyword>
<name>A0A6I6GQ53_9BACT</name>
<feature type="region of interest" description="Disordered" evidence="1">
    <location>
        <begin position="857"/>
        <end position="947"/>
    </location>
</feature>
<dbReference type="GO" id="GO:0005509">
    <property type="term" value="F:calcium ion binding"/>
    <property type="evidence" value="ECO:0007669"/>
    <property type="project" value="InterPro"/>
</dbReference>
<dbReference type="Pfam" id="PF18962">
    <property type="entry name" value="Por_Secre_tail"/>
    <property type="match status" value="1"/>
</dbReference>
<dbReference type="NCBIfam" id="TIGR04183">
    <property type="entry name" value="Por_Secre_tail"/>
    <property type="match status" value="1"/>
</dbReference>
<dbReference type="Proteomes" id="UP000426027">
    <property type="component" value="Chromosome"/>
</dbReference>
<feature type="compositionally biased region" description="Polar residues" evidence="1">
    <location>
        <begin position="891"/>
        <end position="905"/>
    </location>
</feature>
<feature type="region of interest" description="Disordered" evidence="1">
    <location>
        <begin position="780"/>
        <end position="818"/>
    </location>
</feature>
<dbReference type="InterPro" id="IPR026444">
    <property type="entry name" value="Secre_tail"/>
</dbReference>
<accession>A0A6I6GQ53</accession>
<feature type="compositionally biased region" description="Low complexity" evidence="1">
    <location>
        <begin position="906"/>
        <end position="917"/>
    </location>
</feature>
<proteinExistence type="predicted"/>
<evidence type="ECO:0000259" key="2">
    <source>
        <dbReference type="Pfam" id="PF18962"/>
    </source>
</evidence>
<dbReference type="InterPro" id="IPR013783">
    <property type="entry name" value="Ig-like_fold"/>
</dbReference>
<organism evidence="3 4">
    <name type="scientific">Phnomibacter ginsenosidimutans</name>
    <dbReference type="NCBI Taxonomy" id="2676868"/>
    <lineage>
        <taxon>Bacteria</taxon>
        <taxon>Pseudomonadati</taxon>
        <taxon>Bacteroidota</taxon>
        <taxon>Chitinophagia</taxon>
        <taxon>Chitinophagales</taxon>
        <taxon>Chitinophagaceae</taxon>
        <taxon>Phnomibacter</taxon>
    </lineage>
</organism>
<feature type="compositionally biased region" description="Basic and acidic residues" evidence="1">
    <location>
        <begin position="866"/>
        <end position="884"/>
    </location>
</feature>
<dbReference type="PROSITE" id="PS00018">
    <property type="entry name" value="EF_HAND_1"/>
    <property type="match status" value="1"/>
</dbReference>
<dbReference type="KEGG" id="fls:GLV81_14085"/>
<feature type="domain" description="Secretion system C-terminal sorting" evidence="2">
    <location>
        <begin position="2087"/>
        <end position="2150"/>
    </location>
</feature>
<dbReference type="Gene3D" id="4.10.1080.10">
    <property type="entry name" value="TSP type-3 repeat"/>
    <property type="match status" value="3"/>
</dbReference>
<dbReference type="PANTHER" id="PTHR10199:SF119">
    <property type="entry name" value="RE20510P"/>
    <property type="match status" value="1"/>
</dbReference>
<sequence length="2157" mass="219471">MMYKIIFSHRVFRACNPKLNCMKRNQHQRSFFWLLFIALFSTVMQGYAQAGKEGARTVTTANTVLNTYTRVSANAAAGTTTLTVASSALNGGAFAGNLAAGDYIMIMQMQGATINTGNTVDYGSILNYNSAGLYEFVCVASVPNSTTINVTTPLINSYTAAGHTQVVRVPRFTTLTVSGSGSITAPAWNGNTGGIVALETTGLVTLSTSPAINVTGLGFRGGVLDNNTSSYGTIVTSTFRTTSSNDGAEKGESIAGFQTEYDGLNGRYGRGAAANGGGGGNGHNAGGGGGANGNNSVTWTGMGNPSTSTANWANAWNLETAGFATSTSSGGGRGGYAFASSNQNALTVAPGNSSWGGDYRDNVGGLGGRPLSVTGDRLFLGGGGGAGDANNDAGGAGGAGGGLVIIKAGGGVTGTGSIVASGNAGGSTTGSHNDAPGGGGGGGSIVIDATTGSVANTITLTANGGAGGNQLITNDESEGPGGGGGGGYIAITAGTPTRNIAGAANGITNSNGVTEFTPNGATRGASGLSTTYTRASSLVATTAAAGTDITTCPTAITLAGNTPASGVGTWTLVSGPAGSSFANANLATTAVNGAKYGTYVFRWTIVAPNCQTTFDDVTVFAFCNSDNDGLADNIDIDDDNDGIPDIIENGGYDPFADADSDNIPNYLDTTPGTGLPAFVDTNADGINDAYDADKDGVLNSLDLDSDNDGIPDIVEAGGVDTNGDGRVDVFADSDNDGLANLYDVSTGGNAIANADSDGDGIKNIYDLDSDNDGIPDVVETGGTDANGDGRIDGFTDADGDGLSQQVDGDTNNDGTAENSANALLLTGPDANSNGVPDSYPVVTDANSDRDNLPNYLDLDSDNDGLQDIKEAGGTDANNDGRVDGFTDTDSDGFSQNVDGDTNNDGTAENTANALLTTGPDANNNGAPDNYPNDNIDGTGRPNPYDIDSDDDGLVDVIEMGGTDSDRNGEINPAGGGAWADTDGDGWSDLTDASNGGTALSPGDKDLDGKLNYLDLDSDNDGVLDNWEALFYSLSDPNQDGKLDVAGVFVDTDGDGLGDALDPWNDLTNAEYTPGKINVTTTANTPYNADRDGDGLINVYDLDIDNDGIVDNIEGQPTQGWVAPTGLDHDGDGVDNAYDVDFSGSSQPAGYVNTDGGSAADYADTDADNDGFRDIRENFLGPSSDGKVPPGVLDPSEIDANNDGVLDLSAFTDADNDGIADIFDLVSGIGTANNINNNQTPLSMPNLQNPAAGSNRDWREAPDSDLDGITDNIDLDDDNDGILDTVEGTVDTDLDGWPNYLDPDSDNDGIPDVLEAGGSDPDDDGFPGVYNGSTVNGAAYAVLVDANGLPLVLSGTPLSPANFDGDLLPDFLDLDSDNDGIADVVEAFGPTADADGDGQIGAGIFIDIDADGINDLADEINSLSYGGTLPGGTAVTVLDTDADGNANYLDRDSDNDGIADVIEAGGPDADGDGVIGTGPITDTDGDGISDLTDVHALSGGTPLPTPDSDGDGKPNYLDLDSDNDGITDVIEAGGSDPDNNGQIGSGTGTGITDTDNDGLADVVDGAALPLTNSDADAKPNYIDIDSDNDGIVDNIEGQSTAGYIAYSATDTDGDGLADAFDNTVGFGGNGITPVNTDGTGNPDYLDADADDDGRTDRLEGWDTNGNGIIDGSETAYTGTTDTDGDGLLDEYDINDALINPSNGTTPASYPDAQNPGGDKDWRQTLTYVTISGSVINDYDGTKTLTGSETVLNGTNSGGGLLPGAVLYVNMIGPDGKVVAVAPVQADGSYTVTTVPAIAANLEFQLSTTMGVVGNAKPATTLPTGWAATGENKNGYGGAADVVNNAELPFTASTTGFGNFIFGLDRKPVATAQNDLIGVGLDVGETYDLDNNPMAATDAEDGTLGTGSTFMITTLPPSADATLNYNGVDITTPNFVITNYDPAKLNIRFNQLGVLSTSFGYTAIDAAGVPGDAVIYNMVLGVALPATGLQLQASVNNQQVLLQWSTLTEQQTAYFEVELSYNGTSFTKLAQVAAAGNSNTLRKYQYVTGKPAGAQWYYRVKLVDKDGKVSYSNVAMLTGNVNATMVAVLPNPASSKVTVTGLGNAKQLVLTNAAGAIVKRYNVTAPQMELNIASLPDGMYVIRILQTDGSTQVLKLMKR</sequence>
<dbReference type="PANTHER" id="PTHR10199">
    <property type="entry name" value="THROMBOSPONDIN"/>
    <property type="match status" value="1"/>
</dbReference>
<protein>
    <submittedName>
        <fullName evidence="3">T9SS type A sorting domain-containing protein</fullName>
    </submittedName>
</protein>
<dbReference type="InterPro" id="IPR028974">
    <property type="entry name" value="TSP_type-3_rpt"/>
</dbReference>
<dbReference type="InterPro" id="IPR018247">
    <property type="entry name" value="EF_Hand_1_Ca_BS"/>
</dbReference>
<dbReference type="SUPFAM" id="SSF103647">
    <property type="entry name" value="TSP type-3 repeat"/>
    <property type="match status" value="3"/>
</dbReference>
<evidence type="ECO:0000256" key="1">
    <source>
        <dbReference type="SAM" id="MobiDB-lite"/>
    </source>
</evidence>
<feature type="compositionally biased region" description="Polar residues" evidence="1">
    <location>
        <begin position="802"/>
        <end position="818"/>
    </location>
</feature>
<feature type="region of interest" description="Disordered" evidence="1">
    <location>
        <begin position="961"/>
        <end position="985"/>
    </location>
</feature>
<evidence type="ECO:0000313" key="4">
    <source>
        <dbReference type="Proteomes" id="UP000426027"/>
    </source>
</evidence>
<dbReference type="Gene3D" id="2.60.40.10">
    <property type="entry name" value="Immunoglobulins"/>
    <property type="match status" value="2"/>
</dbReference>
<reference evidence="3 4" key="1">
    <citation type="submission" date="2019-11" db="EMBL/GenBank/DDBJ databases">
        <authorList>
            <person name="Im W.T."/>
        </authorList>
    </citation>
    <scope>NUCLEOTIDE SEQUENCE [LARGE SCALE GENOMIC DNA]</scope>
    <source>
        <strain evidence="3 4">SB-02</strain>
    </source>
</reference>